<evidence type="ECO:0000313" key="1">
    <source>
        <dbReference type="EMBL" id="KAH7929353.1"/>
    </source>
</evidence>
<dbReference type="Proteomes" id="UP000790709">
    <property type="component" value="Unassembled WGS sequence"/>
</dbReference>
<dbReference type="EMBL" id="MU266342">
    <property type="protein sequence ID" value="KAH7929353.1"/>
    <property type="molecule type" value="Genomic_DNA"/>
</dbReference>
<sequence length="202" mass="23308">MALIENRIRTFIDCTPSGFKTWATFTKEYDFNAREVDHATHGRRRVDGALQTAMLSFAWLALKMGHRWTPDGVRQGKPHSFQHLVGAIKCGIDLKLNKSMRLVVEDTSSGSALWPCRKRNRACGVDSEIKEPYRRHYRYVGVSELAKQSEERPLRACVGDRRSWFADWAPSRRGMLLGSEARTWWWEGARKRSARESVEISH</sequence>
<evidence type="ECO:0000313" key="2">
    <source>
        <dbReference type="Proteomes" id="UP000790709"/>
    </source>
</evidence>
<proteinExistence type="predicted"/>
<comment type="caution">
    <text evidence="1">The sequence shown here is derived from an EMBL/GenBank/DDBJ whole genome shotgun (WGS) entry which is preliminary data.</text>
</comment>
<reference evidence="1" key="1">
    <citation type="journal article" date="2021" name="New Phytol.">
        <title>Evolutionary innovations through gain and loss of genes in the ectomycorrhizal Boletales.</title>
        <authorList>
            <person name="Wu G."/>
            <person name="Miyauchi S."/>
            <person name="Morin E."/>
            <person name="Kuo A."/>
            <person name="Drula E."/>
            <person name="Varga T."/>
            <person name="Kohler A."/>
            <person name="Feng B."/>
            <person name="Cao Y."/>
            <person name="Lipzen A."/>
            <person name="Daum C."/>
            <person name="Hundley H."/>
            <person name="Pangilinan J."/>
            <person name="Johnson J."/>
            <person name="Barry K."/>
            <person name="LaButti K."/>
            <person name="Ng V."/>
            <person name="Ahrendt S."/>
            <person name="Min B."/>
            <person name="Choi I.G."/>
            <person name="Park H."/>
            <person name="Plett J.M."/>
            <person name="Magnuson J."/>
            <person name="Spatafora J.W."/>
            <person name="Nagy L.G."/>
            <person name="Henrissat B."/>
            <person name="Grigoriev I.V."/>
            <person name="Yang Z.L."/>
            <person name="Xu J."/>
            <person name="Martin F.M."/>
        </authorList>
    </citation>
    <scope>NUCLEOTIDE SEQUENCE</scope>
    <source>
        <strain evidence="1">KUC20120723A-06</strain>
    </source>
</reference>
<name>A0ACB8BWY3_9AGAM</name>
<gene>
    <name evidence="1" type="ORF">BV22DRAFT_1043971</name>
</gene>
<organism evidence="1 2">
    <name type="scientific">Leucogyrophana mollusca</name>
    <dbReference type="NCBI Taxonomy" id="85980"/>
    <lineage>
        <taxon>Eukaryota</taxon>
        <taxon>Fungi</taxon>
        <taxon>Dikarya</taxon>
        <taxon>Basidiomycota</taxon>
        <taxon>Agaricomycotina</taxon>
        <taxon>Agaricomycetes</taxon>
        <taxon>Agaricomycetidae</taxon>
        <taxon>Boletales</taxon>
        <taxon>Boletales incertae sedis</taxon>
        <taxon>Leucogyrophana</taxon>
    </lineage>
</organism>
<accession>A0ACB8BWY3</accession>
<keyword evidence="2" id="KW-1185">Reference proteome</keyword>
<protein>
    <submittedName>
        <fullName evidence="1">Uncharacterized protein</fullName>
    </submittedName>
</protein>